<evidence type="ECO:0000313" key="2">
    <source>
        <dbReference type="EMBL" id="KAF0569364.1"/>
    </source>
</evidence>
<keyword evidence="3" id="KW-1185">Reference proteome</keyword>
<dbReference type="GO" id="GO:0051999">
    <property type="term" value="P:mannosyl-inositol phosphorylceramide biosynthetic process"/>
    <property type="evidence" value="ECO:0007669"/>
    <property type="project" value="TreeGrafter"/>
</dbReference>
<evidence type="ECO:0008006" key="4">
    <source>
        <dbReference type="Google" id="ProtNLM"/>
    </source>
</evidence>
<evidence type="ECO:0000313" key="3">
    <source>
        <dbReference type="Proteomes" id="UP000471465"/>
    </source>
</evidence>
<dbReference type="SUPFAM" id="SSF53448">
    <property type="entry name" value="Nucleotide-diphospho-sugar transferases"/>
    <property type="match status" value="1"/>
</dbReference>
<reference evidence="2 3" key="1">
    <citation type="submission" date="2019-09" db="EMBL/GenBank/DDBJ databases">
        <title>Draft genome sequence of Psychrobacter nivimaris LAMA 639, in search for biotechnological relevant genes.</title>
        <authorList>
            <person name="Lima A.O.S."/>
            <person name="Staloch B.E.K."/>
            <person name="Freitas R.C."/>
            <person name="Niero H."/>
            <person name="Silva M.A.C."/>
        </authorList>
    </citation>
    <scope>NUCLEOTIDE SEQUENCE [LARGE SCALE GENOMIC DNA]</scope>
    <source>
        <strain evidence="2 3">LAMA 639</strain>
    </source>
</reference>
<dbReference type="InterPro" id="IPR051706">
    <property type="entry name" value="Glycosyltransferase_domain"/>
</dbReference>
<name>A0A6N7C0G2_9GAMM</name>
<dbReference type="Gene3D" id="3.90.550.20">
    <property type="match status" value="1"/>
</dbReference>
<dbReference type="GO" id="GO:0016020">
    <property type="term" value="C:membrane"/>
    <property type="evidence" value="ECO:0007669"/>
    <property type="project" value="GOC"/>
</dbReference>
<organism evidence="2 3">
    <name type="scientific">Psychrobacter nivimaris</name>
    <dbReference type="NCBI Taxonomy" id="281738"/>
    <lineage>
        <taxon>Bacteria</taxon>
        <taxon>Pseudomonadati</taxon>
        <taxon>Pseudomonadota</taxon>
        <taxon>Gammaproteobacteria</taxon>
        <taxon>Moraxellales</taxon>
        <taxon>Moraxellaceae</taxon>
        <taxon>Psychrobacter</taxon>
    </lineage>
</organism>
<dbReference type="Pfam" id="PF04488">
    <property type="entry name" value="Gly_transf_sug"/>
    <property type="match status" value="1"/>
</dbReference>
<dbReference type="PANTHER" id="PTHR32385:SF15">
    <property type="entry name" value="INOSITOL PHOSPHOCERAMIDE MANNOSYLTRANSFERASE 1"/>
    <property type="match status" value="1"/>
</dbReference>
<dbReference type="GO" id="GO:0000030">
    <property type="term" value="F:mannosyltransferase activity"/>
    <property type="evidence" value="ECO:0007669"/>
    <property type="project" value="TreeGrafter"/>
</dbReference>
<proteinExistence type="predicted"/>
<dbReference type="RefSeq" id="WP_160021421.1">
    <property type="nucleotide sequence ID" value="NZ_VZIZ01000009.1"/>
</dbReference>
<dbReference type="InterPro" id="IPR007577">
    <property type="entry name" value="GlycoTrfase_DXD_sugar-bd_CS"/>
</dbReference>
<dbReference type="InterPro" id="IPR029044">
    <property type="entry name" value="Nucleotide-diphossugar_trans"/>
</dbReference>
<gene>
    <name evidence="2" type="ORF">FQV37_2845</name>
</gene>
<dbReference type="PANTHER" id="PTHR32385">
    <property type="entry name" value="MANNOSYL PHOSPHORYLINOSITOL CERAMIDE SYNTHASE"/>
    <property type="match status" value="1"/>
</dbReference>
<keyword evidence="1" id="KW-0808">Transferase</keyword>
<dbReference type="AlphaFoldDB" id="A0A6N7C0G2"/>
<protein>
    <recommendedName>
        <fullName evidence="4">Mannosyltransferase OCH1</fullName>
    </recommendedName>
</protein>
<dbReference type="EMBL" id="VZIZ01000009">
    <property type="protein sequence ID" value="KAF0569364.1"/>
    <property type="molecule type" value="Genomic_DNA"/>
</dbReference>
<evidence type="ECO:0000256" key="1">
    <source>
        <dbReference type="ARBA" id="ARBA00022679"/>
    </source>
</evidence>
<dbReference type="Proteomes" id="UP000471465">
    <property type="component" value="Unassembled WGS sequence"/>
</dbReference>
<accession>A0A6N7C0G2</accession>
<comment type="caution">
    <text evidence="2">The sequence shown here is derived from an EMBL/GenBank/DDBJ whole genome shotgun (WGS) entry which is preliminary data.</text>
</comment>
<sequence>MSNISEQQKIPKNIVQYWSDRNISENLKKLSSSWVEVYPDYNYKLYNRESAIDFLTENYNREVVNAFEVLKVPAMQSDLFRIAYLLANGGMYMDISQKAHKPLNEIIFKINKLIVFSRDSGSIINGMILTPKDNSLLRVIFENILGNISRRDDYRAYHVTGPANFNKVLSNENCVVLKKQDVLKYISGDKLYERKNDHWTTINSIENAYYNNNDFR</sequence>